<comment type="similarity">
    <text evidence="2">Belongs to the G-protein coupled receptor 2 family. Mth subfamily.</text>
</comment>
<dbReference type="Proteomes" id="UP001431783">
    <property type="component" value="Unassembled WGS sequence"/>
</dbReference>
<keyword evidence="4" id="KW-0472">Membrane</keyword>
<evidence type="ECO:0000256" key="5">
    <source>
        <dbReference type="ARBA" id="ARBA00023040"/>
    </source>
</evidence>
<evidence type="ECO:0000256" key="2">
    <source>
        <dbReference type="ARBA" id="ARBA00008979"/>
    </source>
</evidence>
<dbReference type="EMBL" id="JARQZJ010000006">
    <property type="protein sequence ID" value="KAK9871565.1"/>
    <property type="molecule type" value="Genomic_DNA"/>
</dbReference>
<dbReference type="SUPFAM" id="SSF63877">
    <property type="entry name" value="Methuselah ectodomain"/>
    <property type="match status" value="1"/>
</dbReference>
<comment type="subcellular location">
    <subcellularLocation>
        <location evidence="1">Endomembrane system</location>
        <topology evidence="1">Multi-pass membrane protein</topology>
    </subcellularLocation>
</comment>
<evidence type="ECO:0000313" key="9">
    <source>
        <dbReference type="Proteomes" id="UP001431783"/>
    </source>
</evidence>
<dbReference type="GO" id="GO:0004930">
    <property type="term" value="F:G protein-coupled receptor activity"/>
    <property type="evidence" value="ECO:0007669"/>
    <property type="project" value="UniProtKB-KW"/>
</dbReference>
<organism evidence="8 9">
    <name type="scientific">Henosepilachna vigintioctopunctata</name>
    <dbReference type="NCBI Taxonomy" id="420089"/>
    <lineage>
        <taxon>Eukaryota</taxon>
        <taxon>Metazoa</taxon>
        <taxon>Ecdysozoa</taxon>
        <taxon>Arthropoda</taxon>
        <taxon>Hexapoda</taxon>
        <taxon>Insecta</taxon>
        <taxon>Pterygota</taxon>
        <taxon>Neoptera</taxon>
        <taxon>Endopterygota</taxon>
        <taxon>Coleoptera</taxon>
        <taxon>Polyphaga</taxon>
        <taxon>Cucujiformia</taxon>
        <taxon>Coccinelloidea</taxon>
        <taxon>Coccinellidae</taxon>
        <taxon>Epilachninae</taxon>
        <taxon>Epilachnini</taxon>
        <taxon>Henosepilachna</taxon>
    </lineage>
</organism>
<keyword evidence="5" id="KW-0297">G-protein coupled receptor</keyword>
<evidence type="ECO:0000256" key="1">
    <source>
        <dbReference type="ARBA" id="ARBA00004127"/>
    </source>
</evidence>
<proteinExistence type="inferred from homology"/>
<evidence type="ECO:0000313" key="8">
    <source>
        <dbReference type="EMBL" id="KAK9871565.1"/>
    </source>
</evidence>
<keyword evidence="4" id="KW-1133">Transmembrane helix</keyword>
<comment type="caution">
    <text evidence="8">The sequence shown here is derived from an EMBL/GenBank/DDBJ whole genome shotgun (WGS) entry which is preliminary data.</text>
</comment>
<reference evidence="8 9" key="1">
    <citation type="submission" date="2023-03" db="EMBL/GenBank/DDBJ databases">
        <title>Genome insight into feeding habits of ladybird beetles.</title>
        <authorList>
            <person name="Li H.-S."/>
            <person name="Huang Y.-H."/>
            <person name="Pang H."/>
        </authorList>
    </citation>
    <scope>NUCLEOTIDE SEQUENCE [LARGE SCALE GENOMIC DNA]</scope>
    <source>
        <strain evidence="8">SYSU_2023b</strain>
        <tissue evidence="8">Whole body</tissue>
    </source>
</reference>
<evidence type="ECO:0000256" key="3">
    <source>
        <dbReference type="ARBA" id="ARBA00022692"/>
    </source>
</evidence>
<keyword evidence="9" id="KW-1185">Reference proteome</keyword>
<keyword evidence="6" id="KW-0675">Receptor</keyword>
<keyword evidence="7" id="KW-0807">Transducer</keyword>
<keyword evidence="3" id="KW-0812">Transmembrane</keyword>
<evidence type="ECO:0000256" key="6">
    <source>
        <dbReference type="ARBA" id="ARBA00023170"/>
    </source>
</evidence>
<sequence length="172" mass="19944">MRWSKRIGTIVLTIGCVFADFVSRNKIKIKSVFNDERFHTGDINTSNLSTPLSVRKCCPFGQEMWNRRCQKKDESKNNMLNLDLIPPFQYKIGNQCSIINASRIMIEVLKYDDYIDNENGYLFSYSYKNPVSPDNYCLDYIDDVAGALVCIEKIKHRVDPYKTIGKCQKMSK</sequence>
<dbReference type="InterPro" id="IPR036272">
    <property type="entry name" value="Methuselah_N_sf"/>
</dbReference>
<gene>
    <name evidence="8" type="ORF">WA026_012947</name>
</gene>
<dbReference type="AlphaFoldDB" id="A0AAW1TUR6"/>
<name>A0AAW1TUR6_9CUCU</name>
<dbReference type="GO" id="GO:0012505">
    <property type="term" value="C:endomembrane system"/>
    <property type="evidence" value="ECO:0007669"/>
    <property type="project" value="UniProtKB-SubCell"/>
</dbReference>
<accession>A0AAW1TUR6</accession>
<evidence type="ECO:0000256" key="7">
    <source>
        <dbReference type="ARBA" id="ARBA00023224"/>
    </source>
</evidence>
<evidence type="ECO:0000256" key="4">
    <source>
        <dbReference type="ARBA" id="ARBA00022989"/>
    </source>
</evidence>
<protein>
    <submittedName>
        <fullName evidence="8">Uncharacterized protein</fullName>
    </submittedName>
</protein>